<protein>
    <recommendedName>
        <fullName evidence="4">Outer membrane protein</fullName>
    </recommendedName>
</protein>
<organism evidence="2 3">
    <name type="scientific">Paucimonas lemoignei</name>
    <name type="common">Pseudomonas lemoignei</name>
    <dbReference type="NCBI Taxonomy" id="29443"/>
    <lineage>
        <taxon>Bacteria</taxon>
        <taxon>Pseudomonadati</taxon>
        <taxon>Pseudomonadota</taxon>
        <taxon>Betaproteobacteria</taxon>
        <taxon>Burkholderiales</taxon>
        <taxon>Burkholderiaceae</taxon>
        <taxon>Paucimonas</taxon>
    </lineage>
</organism>
<accession>A0A4R3I0Q2</accession>
<comment type="caution">
    <text evidence="2">The sequence shown here is derived from an EMBL/GenBank/DDBJ whole genome shotgun (WGS) entry which is preliminary data.</text>
</comment>
<sequence>MKTNSTLLLALFGALAANAAHAVGVTGELGTTGVGVHFSVPLTSSINARIGANVLNYSFDGSTSNVDYDFKLKLRTVDALLDWFPTANQFRLTAGVIYNGNKVDAVGLPTAGTYTLNGNVYNAATAGTLNGRIDFRNFAPYVGIGWGNAASRTRGWSLSSDLGAFYQGKARTSLSLNGCSAGPAICNQIANDVAAENLRLADKADDYRVYPVIRIGITYIF</sequence>
<dbReference type="Gene3D" id="2.40.160.170">
    <property type="match status" value="1"/>
</dbReference>
<name>A0A4R3I0Q2_PAULE</name>
<gene>
    <name evidence="2" type="ORF">EDC30_104202</name>
</gene>
<dbReference type="EMBL" id="SLZQ01000004">
    <property type="protein sequence ID" value="TCS37399.1"/>
    <property type="molecule type" value="Genomic_DNA"/>
</dbReference>
<dbReference type="Proteomes" id="UP000295382">
    <property type="component" value="Unassembled WGS sequence"/>
</dbReference>
<evidence type="ECO:0000313" key="3">
    <source>
        <dbReference type="Proteomes" id="UP000295382"/>
    </source>
</evidence>
<evidence type="ECO:0000256" key="1">
    <source>
        <dbReference type="SAM" id="SignalP"/>
    </source>
</evidence>
<keyword evidence="1" id="KW-0732">Signal</keyword>
<dbReference type="AlphaFoldDB" id="A0A4R3I0Q2"/>
<reference evidence="2 3" key="1">
    <citation type="submission" date="2019-03" db="EMBL/GenBank/DDBJ databases">
        <title>Genomic Encyclopedia of Type Strains, Phase IV (KMG-IV): sequencing the most valuable type-strain genomes for metagenomic binning, comparative biology and taxonomic classification.</title>
        <authorList>
            <person name="Goeker M."/>
        </authorList>
    </citation>
    <scope>NUCLEOTIDE SEQUENCE [LARGE SCALE GENOMIC DNA]</scope>
    <source>
        <strain evidence="2 3">DSM 7445</strain>
    </source>
</reference>
<feature type="signal peptide" evidence="1">
    <location>
        <begin position="1"/>
        <end position="22"/>
    </location>
</feature>
<evidence type="ECO:0008006" key="4">
    <source>
        <dbReference type="Google" id="ProtNLM"/>
    </source>
</evidence>
<dbReference type="RefSeq" id="WP_207907239.1">
    <property type="nucleotide sequence ID" value="NZ_SLZQ01000004.1"/>
</dbReference>
<proteinExistence type="predicted"/>
<evidence type="ECO:0000313" key="2">
    <source>
        <dbReference type="EMBL" id="TCS37399.1"/>
    </source>
</evidence>
<keyword evidence="3" id="KW-1185">Reference proteome</keyword>
<feature type="chain" id="PRO_5020822775" description="Outer membrane protein" evidence="1">
    <location>
        <begin position="23"/>
        <end position="221"/>
    </location>
</feature>